<dbReference type="Pfam" id="PF04248">
    <property type="entry name" value="NTP_transf_9"/>
    <property type="match status" value="1"/>
</dbReference>
<accession>A0ABS1U4P3</accession>
<evidence type="ECO:0000259" key="1">
    <source>
        <dbReference type="Pfam" id="PF04248"/>
    </source>
</evidence>
<dbReference type="InterPro" id="IPR038694">
    <property type="entry name" value="DUF427_sf"/>
</dbReference>
<sequence length="119" mass="13074">MKLPGPDHPITISPTPQRVRVILDGQIVAETSRALTLQEASYPAVQYIPRADAAMEMLVRTPRSTHCPYKGDASYYSIATGGRQAENAVWSYESPYPAMAAIKGYLAFYPDRVDAIEIG</sequence>
<comment type="caution">
    <text evidence="2">The sequence shown here is derived from an EMBL/GenBank/DDBJ whole genome shotgun (WGS) entry which is preliminary data.</text>
</comment>
<evidence type="ECO:0000313" key="3">
    <source>
        <dbReference type="Proteomes" id="UP000660885"/>
    </source>
</evidence>
<dbReference type="PANTHER" id="PTHR34310">
    <property type="entry name" value="DUF427 DOMAIN PROTEIN (AFU_ORTHOLOGUE AFUA_3G02220)"/>
    <property type="match status" value="1"/>
</dbReference>
<gene>
    <name evidence="2" type="ORF">JMJ56_15960</name>
</gene>
<feature type="domain" description="DUF427" evidence="1">
    <location>
        <begin position="19"/>
        <end position="111"/>
    </location>
</feature>
<dbReference type="EMBL" id="JAETWB010000007">
    <property type="protein sequence ID" value="MBL6079515.1"/>
    <property type="molecule type" value="Genomic_DNA"/>
</dbReference>
<protein>
    <submittedName>
        <fullName evidence="2">DUF427 domain-containing protein</fullName>
    </submittedName>
</protein>
<dbReference type="RefSeq" id="WP_202832766.1">
    <property type="nucleotide sequence ID" value="NZ_JAETWB010000007.1"/>
</dbReference>
<dbReference type="PANTHER" id="PTHR34310:SF9">
    <property type="entry name" value="BLR5716 PROTEIN"/>
    <property type="match status" value="1"/>
</dbReference>
<proteinExistence type="predicted"/>
<organism evidence="2 3">
    <name type="scientific">Belnapia arida</name>
    <dbReference type="NCBI Taxonomy" id="2804533"/>
    <lineage>
        <taxon>Bacteria</taxon>
        <taxon>Pseudomonadati</taxon>
        <taxon>Pseudomonadota</taxon>
        <taxon>Alphaproteobacteria</taxon>
        <taxon>Acetobacterales</taxon>
        <taxon>Roseomonadaceae</taxon>
        <taxon>Belnapia</taxon>
    </lineage>
</organism>
<evidence type="ECO:0000313" key="2">
    <source>
        <dbReference type="EMBL" id="MBL6079515.1"/>
    </source>
</evidence>
<keyword evidence="3" id="KW-1185">Reference proteome</keyword>
<reference evidence="2 3" key="1">
    <citation type="submission" date="2021-01" db="EMBL/GenBank/DDBJ databases">
        <title>Belnapia mucosa sp. nov. and Belnapia arida sp. nov., isolated from the Tabernas Desert (Almeria, Spain).</title>
        <authorList>
            <person name="Molina-Menor E."/>
            <person name="Vidal-Verdu A."/>
            <person name="Calonge A."/>
            <person name="Satari L."/>
            <person name="Pereto J."/>
            <person name="Porcar M."/>
        </authorList>
    </citation>
    <scope>NUCLEOTIDE SEQUENCE [LARGE SCALE GENOMIC DNA]</scope>
    <source>
        <strain evidence="2 3">T18</strain>
    </source>
</reference>
<dbReference type="InterPro" id="IPR007361">
    <property type="entry name" value="DUF427"/>
</dbReference>
<dbReference type="Proteomes" id="UP000660885">
    <property type="component" value="Unassembled WGS sequence"/>
</dbReference>
<name>A0ABS1U4P3_9PROT</name>
<dbReference type="Gene3D" id="2.170.150.40">
    <property type="entry name" value="Domain of unknown function (DUF427)"/>
    <property type="match status" value="1"/>
</dbReference>